<protein>
    <submittedName>
        <fullName evidence="3">Tripartite tricarboxylate transporter TctA family protein</fullName>
    </submittedName>
</protein>
<feature type="transmembrane region" description="Helical" evidence="1">
    <location>
        <begin position="106"/>
        <end position="128"/>
    </location>
</feature>
<dbReference type="Pfam" id="PF01970">
    <property type="entry name" value="TctA"/>
    <property type="match status" value="1"/>
</dbReference>
<keyword evidence="1" id="KW-1133">Transmembrane helix</keyword>
<dbReference type="EMBL" id="FQXD01000004">
    <property type="protein sequence ID" value="SHH10330.1"/>
    <property type="molecule type" value="Genomic_DNA"/>
</dbReference>
<feature type="domain" description="DUF112" evidence="2">
    <location>
        <begin position="11"/>
        <end position="429"/>
    </location>
</feature>
<proteinExistence type="predicted"/>
<dbReference type="RefSeq" id="WP_073006261.1">
    <property type="nucleotide sequence ID" value="NZ_FQXD01000004.1"/>
</dbReference>
<dbReference type="InterPro" id="IPR002823">
    <property type="entry name" value="DUF112_TM"/>
</dbReference>
<evidence type="ECO:0000313" key="3">
    <source>
        <dbReference type="EMBL" id="SHH10330.1"/>
    </source>
</evidence>
<organism evidence="3 4">
    <name type="scientific">Virgibacillus chiguensis</name>
    <dbReference type="NCBI Taxonomy" id="411959"/>
    <lineage>
        <taxon>Bacteria</taxon>
        <taxon>Bacillati</taxon>
        <taxon>Bacillota</taxon>
        <taxon>Bacilli</taxon>
        <taxon>Bacillales</taxon>
        <taxon>Bacillaceae</taxon>
        <taxon>Virgibacillus</taxon>
    </lineage>
</organism>
<keyword evidence="1" id="KW-0812">Transmembrane</keyword>
<feature type="transmembrane region" description="Helical" evidence="1">
    <location>
        <begin position="38"/>
        <end position="62"/>
    </location>
</feature>
<feature type="transmembrane region" description="Helical" evidence="1">
    <location>
        <begin position="432"/>
        <end position="449"/>
    </location>
</feature>
<dbReference type="AlphaFoldDB" id="A0A1M5Q8R8"/>
<dbReference type="Proteomes" id="UP000184079">
    <property type="component" value="Unassembled WGS sequence"/>
</dbReference>
<feature type="transmembrane region" description="Helical" evidence="1">
    <location>
        <begin position="68"/>
        <end position="86"/>
    </location>
</feature>
<gene>
    <name evidence="3" type="ORF">SAMN05421807_10418</name>
</gene>
<feature type="transmembrane region" description="Helical" evidence="1">
    <location>
        <begin position="134"/>
        <end position="151"/>
    </location>
</feature>
<feature type="transmembrane region" description="Helical" evidence="1">
    <location>
        <begin position="352"/>
        <end position="372"/>
    </location>
</feature>
<feature type="transmembrane region" description="Helical" evidence="1">
    <location>
        <begin position="6"/>
        <end position="26"/>
    </location>
</feature>
<keyword evidence="4" id="KW-1185">Reference proteome</keyword>
<dbReference type="OrthoDB" id="4391232at2"/>
<evidence type="ECO:0000256" key="1">
    <source>
        <dbReference type="SAM" id="Phobius"/>
    </source>
</evidence>
<evidence type="ECO:0000259" key="2">
    <source>
        <dbReference type="Pfam" id="PF01970"/>
    </source>
</evidence>
<feature type="transmembrane region" description="Helical" evidence="1">
    <location>
        <begin position="381"/>
        <end position="402"/>
    </location>
</feature>
<evidence type="ECO:0000313" key="4">
    <source>
        <dbReference type="Proteomes" id="UP000184079"/>
    </source>
</evidence>
<reference evidence="4" key="1">
    <citation type="submission" date="2016-11" db="EMBL/GenBank/DDBJ databases">
        <authorList>
            <person name="Varghese N."/>
            <person name="Submissions S."/>
        </authorList>
    </citation>
    <scope>NUCLEOTIDE SEQUENCE [LARGE SCALE GENOMIC DNA]</scope>
    <source>
        <strain evidence="4">CGMCC 1.6496</strain>
    </source>
</reference>
<feature type="transmembrane region" description="Helical" evidence="1">
    <location>
        <begin position="189"/>
        <end position="207"/>
    </location>
</feature>
<sequence length="450" mass="48254">MDAVLIIQLIAASVAGAILYTIIGIAPGTDETAVLAPVTLVLVLSGFEPIVILAFFIAAIVAKKLTDSIPVAIAGIPGGVMSAPMVEHAMVLKKHGMPELSIRKMASGSVIGTVIAVPMSLLMANLIAPLSDEITQYASQIFLGGAIFLALMTKHRWIALLSIVPFAFLIQGLRMFYWETGIVPEDQTVFTSFFLGITIGPVILKLAELLNGRSRRKLPRFGKKDIAMRRTEKVKGFPNPFKILTGKEIGTTSISSILGVLTFFMSPVGMTIFLGETLTSRIKDPVKKAARAISSMDGLTNAAYLSGTLIPLIAIGLPLSPTAIGPGGPLFNAPPVFTEENNLHHMLSMSDFIVATLIGAIVAISITFYITIKYAQQICAFVFRFIPHEAMLGVFFGLVIMLAYMDAGIVNIVGVIVVALVAGFLHRKGVNYGVQFMTLYAAPWLVSLFL</sequence>
<feature type="transmembrane region" description="Helical" evidence="1">
    <location>
        <begin position="408"/>
        <end position="425"/>
    </location>
</feature>
<keyword evidence="1" id="KW-0472">Membrane</keyword>
<accession>A0A1M5Q8R8</accession>
<name>A0A1M5Q8R8_9BACI</name>
<feature type="transmembrane region" description="Helical" evidence="1">
    <location>
        <begin position="158"/>
        <end position="177"/>
    </location>
</feature>